<feature type="domain" description="C3H1-type" evidence="7">
    <location>
        <begin position="86"/>
        <end position="113"/>
    </location>
</feature>
<dbReference type="Gene3D" id="1.20.120.1350">
    <property type="entry name" value="Pneumovirus matrix protein 2 (M2), zinc-binding domain"/>
    <property type="match status" value="1"/>
</dbReference>
<gene>
    <name evidence="8" type="ORF">KLLA0_B09878g</name>
</gene>
<feature type="zinc finger region" description="C3H1-type" evidence="5">
    <location>
        <begin position="86"/>
        <end position="113"/>
    </location>
</feature>
<dbReference type="EMBL" id="CR382122">
    <property type="protein sequence ID" value="CAH02361.1"/>
    <property type="molecule type" value="Genomic_DNA"/>
</dbReference>
<dbReference type="PaxDb" id="284590-Q6CVS1"/>
<dbReference type="HOGENOM" id="CLU_636249_0_0_1"/>
<keyword evidence="4 5" id="KW-0862">Zinc</keyword>
<dbReference type="SUPFAM" id="SSF90229">
    <property type="entry name" value="CCCH zinc finger"/>
    <property type="match status" value="1"/>
</dbReference>
<dbReference type="InterPro" id="IPR036855">
    <property type="entry name" value="Znf_CCCH_sf"/>
</dbReference>
<organism evidence="8 9">
    <name type="scientific">Kluyveromyces lactis (strain ATCC 8585 / CBS 2359 / DSM 70799 / NBRC 1267 / NRRL Y-1140 / WM37)</name>
    <name type="common">Yeast</name>
    <name type="synonym">Candida sphaerica</name>
    <dbReference type="NCBI Taxonomy" id="284590"/>
    <lineage>
        <taxon>Eukaryota</taxon>
        <taxon>Fungi</taxon>
        <taxon>Dikarya</taxon>
        <taxon>Ascomycota</taxon>
        <taxon>Saccharomycotina</taxon>
        <taxon>Saccharomycetes</taxon>
        <taxon>Saccharomycetales</taxon>
        <taxon>Saccharomycetaceae</taxon>
        <taxon>Kluyveromyces</taxon>
    </lineage>
</organism>
<reference evidence="8 9" key="1">
    <citation type="journal article" date="2004" name="Nature">
        <title>Genome evolution in yeasts.</title>
        <authorList>
            <consortium name="Genolevures"/>
            <person name="Dujon B."/>
            <person name="Sherman D."/>
            <person name="Fischer G."/>
            <person name="Durrens P."/>
            <person name="Casaregola S."/>
            <person name="Lafontaine I."/>
            <person name="de Montigny J."/>
            <person name="Marck C."/>
            <person name="Neuveglise C."/>
            <person name="Talla E."/>
            <person name="Goffard N."/>
            <person name="Frangeul L."/>
            <person name="Aigle M."/>
            <person name="Anthouard V."/>
            <person name="Babour A."/>
            <person name="Barbe V."/>
            <person name="Barnay S."/>
            <person name="Blanchin S."/>
            <person name="Beckerich J.M."/>
            <person name="Beyne E."/>
            <person name="Bleykasten C."/>
            <person name="Boisrame A."/>
            <person name="Boyer J."/>
            <person name="Cattolico L."/>
            <person name="Confanioleri F."/>
            <person name="de Daruvar A."/>
            <person name="Despons L."/>
            <person name="Fabre E."/>
            <person name="Fairhead C."/>
            <person name="Ferry-Dumazet H."/>
            <person name="Groppi A."/>
            <person name="Hantraye F."/>
            <person name="Hennequin C."/>
            <person name="Jauniaux N."/>
            <person name="Joyet P."/>
            <person name="Kachouri R."/>
            <person name="Kerrest A."/>
            <person name="Koszul R."/>
            <person name="Lemaire M."/>
            <person name="Lesur I."/>
            <person name="Ma L."/>
            <person name="Muller H."/>
            <person name="Nicaud J.M."/>
            <person name="Nikolski M."/>
            <person name="Oztas S."/>
            <person name="Ozier-Kalogeropoulos O."/>
            <person name="Pellenz S."/>
            <person name="Potier S."/>
            <person name="Richard G.F."/>
            <person name="Straub M.L."/>
            <person name="Suleau A."/>
            <person name="Swennene D."/>
            <person name="Tekaia F."/>
            <person name="Wesolowski-Louvel M."/>
            <person name="Westhof E."/>
            <person name="Wirth B."/>
            <person name="Zeniou-Meyer M."/>
            <person name="Zivanovic I."/>
            <person name="Bolotin-Fukuhara M."/>
            <person name="Thierry A."/>
            <person name="Bouchier C."/>
            <person name="Caudron B."/>
            <person name="Scarpelli C."/>
            <person name="Gaillardin C."/>
            <person name="Weissenbach J."/>
            <person name="Wincker P."/>
            <person name="Souciet J.L."/>
        </authorList>
    </citation>
    <scope>NUCLEOTIDE SEQUENCE [LARGE SCALE GENOMIC DNA]</scope>
    <source>
        <strain evidence="9">ATCC 8585 / CBS 2359 / DSM 70799 / NBRC 1267 / NRRL Y-1140 / WM37</strain>
    </source>
</reference>
<accession>Q6CVS1</accession>
<feature type="compositionally biased region" description="Polar residues" evidence="6">
    <location>
        <begin position="1"/>
        <end position="13"/>
    </location>
</feature>
<dbReference type="Pfam" id="PF18044">
    <property type="entry name" value="zf-CCCH_4"/>
    <property type="match status" value="1"/>
</dbReference>
<dbReference type="PANTHER" id="PTHR11224">
    <property type="entry name" value="MAKORIN-RELATED"/>
    <property type="match status" value="1"/>
</dbReference>
<dbReference type="InterPro" id="IPR045072">
    <property type="entry name" value="MKRN-like"/>
</dbReference>
<evidence type="ECO:0000256" key="3">
    <source>
        <dbReference type="ARBA" id="ARBA00022771"/>
    </source>
</evidence>
<evidence type="ECO:0000256" key="6">
    <source>
        <dbReference type="SAM" id="MobiDB-lite"/>
    </source>
</evidence>
<evidence type="ECO:0000256" key="2">
    <source>
        <dbReference type="ARBA" id="ARBA00022737"/>
    </source>
</evidence>
<dbReference type="PANTHER" id="PTHR11224:SF10">
    <property type="entry name" value="IP09428P-RELATED"/>
    <property type="match status" value="1"/>
</dbReference>
<evidence type="ECO:0000313" key="9">
    <source>
        <dbReference type="Proteomes" id="UP000000598"/>
    </source>
</evidence>
<feature type="domain" description="C3H1-type" evidence="7">
    <location>
        <begin position="115"/>
        <end position="142"/>
    </location>
</feature>
<dbReference type="SMART" id="SM00356">
    <property type="entry name" value="ZnF_C3H1"/>
    <property type="match status" value="2"/>
</dbReference>
<dbReference type="InterPro" id="IPR000571">
    <property type="entry name" value="Znf_CCCH"/>
</dbReference>
<feature type="compositionally biased region" description="Low complexity" evidence="6">
    <location>
        <begin position="150"/>
        <end position="159"/>
    </location>
</feature>
<keyword evidence="3 5" id="KW-0863">Zinc-finger</keyword>
<dbReference type="STRING" id="284590.Q6CVS1"/>
<evidence type="ECO:0000259" key="7">
    <source>
        <dbReference type="PROSITE" id="PS50103"/>
    </source>
</evidence>
<keyword evidence="9" id="KW-1185">Reference proteome</keyword>
<feature type="zinc finger region" description="C3H1-type" evidence="5">
    <location>
        <begin position="115"/>
        <end position="142"/>
    </location>
</feature>
<dbReference type="InterPro" id="IPR041367">
    <property type="entry name" value="Znf-CCCH_4"/>
</dbReference>
<name>Q6CVS1_KLULA</name>
<evidence type="ECO:0000313" key="8">
    <source>
        <dbReference type="EMBL" id="CAH02361.1"/>
    </source>
</evidence>
<feature type="region of interest" description="Disordered" evidence="6">
    <location>
        <begin position="312"/>
        <end position="348"/>
    </location>
</feature>
<feature type="region of interest" description="Disordered" evidence="6">
    <location>
        <begin position="1"/>
        <end position="53"/>
    </location>
</feature>
<dbReference type="KEGG" id="kla:KLLA0_B09878g"/>
<dbReference type="eggNOG" id="KOG1039">
    <property type="taxonomic scope" value="Eukaryota"/>
</dbReference>
<feature type="region of interest" description="Disordered" evidence="6">
    <location>
        <begin position="142"/>
        <end position="165"/>
    </location>
</feature>
<dbReference type="GO" id="GO:0008270">
    <property type="term" value="F:zinc ion binding"/>
    <property type="evidence" value="ECO:0007669"/>
    <property type="project" value="UniProtKB-KW"/>
</dbReference>
<evidence type="ECO:0000256" key="4">
    <source>
        <dbReference type="ARBA" id="ARBA00022833"/>
    </source>
</evidence>
<dbReference type="GO" id="GO:0000209">
    <property type="term" value="P:protein polyubiquitination"/>
    <property type="evidence" value="ECO:0007669"/>
    <property type="project" value="InterPro"/>
</dbReference>
<evidence type="ECO:0000256" key="5">
    <source>
        <dbReference type="PROSITE-ProRule" id="PRU00723"/>
    </source>
</evidence>
<dbReference type="PROSITE" id="PS50103">
    <property type="entry name" value="ZF_C3H1"/>
    <property type="match status" value="2"/>
</dbReference>
<sequence>MKKHPTTGSCSRQDSGRSRNNHNRSHSHKNNSAAAAGINNNSRNRSAPNSGINIECASSEQGFTPQQQKAIIQHLLITKNSAPKKDYSHVPCKFFVQGNCQAGDSCPFSHDLNNSTSEQVCKYFQKGNCKFGMKCANAHISSNGTRVNPRRSSLPNSSSGKNNFTLTTRVPDVISNVNYRNQLAAEQQAHQQQSSLQPQYSTPLSNPVSSFMWTPENTSPIAYNNYTVTNTVPMSEPNFNSAELSVPSMFAYHYENPSSSQSSHFSRRNQEFPVADGYSMHELQLEETLLPNELSDLLTPNEFKRRESFKMSMMGNKPLSASNSSSSMSTEPRLSYSSSSSASDNAWRSLSSSNLNQNLDYWRNLEQVENNLNRFKLDEQDEDQFNDYRILHGPTVPQIKLTANGNNISVHEPNDSNDTQFSFDDLHGGIY</sequence>
<dbReference type="Gene3D" id="4.10.1000.10">
    <property type="entry name" value="Zinc finger, CCCH-type"/>
    <property type="match status" value="1"/>
</dbReference>
<proteinExistence type="predicted"/>
<keyword evidence="2" id="KW-0677">Repeat</keyword>
<keyword evidence="1 5" id="KW-0479">Metal-binding</keyword>
<protein>
    <submittedName>
        <fullName evidence="8">KLLA0B09878p</fullName>
    </submittedName>
</protein>
<feature type="compositionally biased region" description="Basic residues" evidence="6">
    <location>
        <begin position="19"/>
        <end position="29"/>
    </location>
</feature>
<feature type="compositionally biased region" description="Low complexity" evidence="6">
    <location>
        <begin position="320"/>
        <end position="348"/>
    </location>
</feature>
<dbReference type="Pfam" id="PF18345">
    <property type="entry name" value="zf_CCCH_4"/>
    <property type="match status" value="1"/>
</dbReference>
<dbReference type="Proteomes" id="UP000000598">
    <property type="component" value="Chromosome B"/>
</dbReference>
<dbReference type="AlphaFoldDB" id="Q6CVS1"/>
<feature type="compositionally biased region" description="Low complexity" evidence="6">
    <location>
        <begin position="30"/>
        <end position="46"/>
    </location>
</feature>
<dbReference type="OMA" id="KFGMKCA"/>
<dbReference type="GO" id="GO:0061630">
    <property type="term" value="F:ubiquitin protein ligase activity"/>
    <property type="evidence" value="ECO:0007669"/>
    <property type="project" value="InterPro"/>
</dbReference>
<evidence type="ECO:0000256" key="1">
    <source>
        <dbReference type="ARBA" id="ARBA00022723"/>
    </source>
</evidence>
<dbReference type="InParanoid" id="Q6CVS1"/>